<keyword evidence="4" id="KW-0689">Ribosomal protein</keyword>
<dbReference type="GO" id="GO:0022627">
    <property type="term" value="C:cytosolic small ribosomal subunit"/>
    <property type="evidence" value="ECO:0007669"/>
    <property type="project" value="TreeGrafter"/>
</dbReference>
<dbReference type="NCBIfam" id="TIGR03635">
    <property type="entry name" value="uS17_bact"/>
    <property type="match status" value="1"/>
</dbReference>
<sequence length="89" mass="10139">MNDSNSVKRALTGKVVSNSRDKTISVLVERRVRHPIYKKYIKRSTKVHAHDENNECGLGDVVRVTESKPFSKTKSWALVEIVEKSVEID</sequence>
<dbReference type="NCBIfam" id="NF004123">
    <property type="entry name" value="PRK05610.1"/>
    <property type="match status" value="1"/>
</dbReference>
<accession>A0A381VND0</accession>
<keyword evidence="2" id="KW-0699">rRNA-binding</keyword>
<name>A0A381VND0_9ZZZZ</name>
<dbReference type="PANTHER" id="PTHR10744">
    <property type="entry name" value="40S RIBOSOMAL PROTEIN S11 FAMILY MEMBER"/>
    <property type="match status" value="1"/>
</dbReference>
<dbReference type="GO" id="GO:0019843">
    <property type="term" value="F:rRNA binding"/>
    <property type="evidence" value="ECO:0007669"/>
    <property type="project" value="UniProtKB-KW"/>
</dbReference>
<evidence type="ECO:0000256" key="3">
    <source>
        <dbReference type="ARBA" id="ARBA00022884"/>
    </source>
</evidence>
<dbReference type="GO" id="GO:0003735">
    <property type="term" value="F:structural constituent of ribosome"/>
    <property type="evidence" value="ECO:0007669"/>
    <property type="project" value="InterPro"/>
</dbReference>
<dbReference type="HAMAP" id="MF_01345_B">
    <property type="entry name" value="Ribosomal_uS17_B"/>
    <property type="match status" value="1"/>
</dbReference>
<dbReference type="CDD" id="cd00364">
    <property type="entry name" value="Ribosomal_uS17"/>
    <property type="match status" value="1"/>
</dbReference>
<dbReference type="EMBL" id="UINC01009135">
    <property type="protein sequence ID" value="SVA41003.1"/>
    <property type="molecule type" value="Genomic_DNA"/>
</dbReference>
<proteinExistence type="inferred from homology"/>
<gene>
    <name evidence="6" type="ORF">METZ01_LOCUS93857</name>
</gene>
<evidence type="ECO:0000256" key="2">
    <source>
        <dbReference type="ARBA" id="ARBA00022730"/>
    </source>
</evidence>
<keyword evidence="5" id="KW-0687">Ribonucleoprotein</keyword>
<evidence type="ECO:0000313" key="6">
    <source>
        <dbReference type="EMBL" id="SVA41003.1"/>
    </source>
</evidence>
<evidence type="ECO:0000256" key="5">
    <source>
        <dbReference type="ARBA" id="ARBA00023274"/>
    </source>
</evidence>
<protein>
    <recommendedName>
        <fullName evidence="7">30S ribosomal protein S17</fullName>
    </recommendedName>
</protein>
<dbReference type="PRINTS" id="PR00973">
    <property type="entry name" value="RIBOSOMALS17"/>
</dbReference>
<evidence type="ECO:0000256" key="4">
    <source>
        <dbReference type="ARBA" id="ARBA00022980"/>
    </source>
</evidence>
<dbReference type="Pfam" id="PF00366">
    <property type="entry name" value="Ribosomal_S17"/>
    <property type="match status" value="1"/>
</dbReference>
<reference evidence="6" key="1">
    <citation type="submission" date="2018-05" db="EMBL/GenBank/DDBJ databases">
        <authorList>
            <person name="Lanie J.A."/>
            <person name="Ng W.-L."/>
            <person name="Kazmierczak K.M."/>
            <person name="Andrzejewski T.M."/>
            <person name="Davidsen T.M."/>
            <person name="Wayne K.J."/>
            <person name="Tettelin H."/>
            <person name="Glass J.I."/>
            <person name="Rusch D."/>
            <person name="Podicherti R."/>
            <person name="Tsui H.-C.T."/>
            <person name="Winkler M.E."/>
        </authorList>
    </citation>
    <scope>NUCLEOTIDE SEQUENCE</scope>
</reference>
<dbReference type="InterPro" id="IPR012340">
    <property type="entry name" value="NA-bd_OB-fold"/>
</dbReference>
<evidence type="ECO:0008006" key="7">
    <source>
        <dbReference type="Google" id="ProtNLM"/>
    </source>
</evidence>
<comment type="similarity">
    <text evidence="1">Belongs to the universal ribosomal protein uS17 family.</text>
</comment>
<evidence type="ECO:0000256" key="1">
    <source>
        <dbReference type="ARBA" id="ARBA00010254"/>
    </source>
</evidence>
<organism evidence="6">
    <name type="scientific">marine metagenome</name>
    <dbReference type="NCBI Taxonomy" id="408172"/>
    <lineage>
        <taxon>unclassified sequences</taxon>
        <taxon>metagenomes</taxon>
        <taxon>ecological metagenomes</taxon>
    </lineage>
</organism>
<keyword evidence="3" id="KW-0694">RNA-binding</keyword>
<dbReference type="AlphaFoldDB" id="A0A381VND0"/>
<dbReference type="SUPFAM" id="SSF50249">
    <property type="entry name" value="Nucleic acid-binding proteins"/>
    <property type="match status" value="1"/>
</dbReference>
<dbReference type="InterPro" id="IPR000266">
    <property type="entry name" value="Ribosomal_uS17"/>
</dbReference>
<dbReference type="InterPro" id="IPR019984">
    <property type="entry name" value="Ribosomal_uS17_bact/chlr"/>
</dbReference>
<dbReference type="GO" id="GO:0006412">
    <property type="term" value="P:translation"/>
    <property type="evidence" value="ECO:0007669"/>
    <property type="project" value="InterPro"/>
</dbReference>
<dbReference type="Gene3D" id="2.40.50.140">
    <property type="entry name" value="Nucleic acid-binding proteins"/>
    <property type="match status" value="1"/>
</dbReference>
<dbReference type="PANTHER" id="PTHR10744:SF1">
    <property type="entry name" value="SMALL RIBOSOMAL SUBUNIT PROTEIN US17M"/>
    <property type="match status" value="1"/>
</dbReference>